<reference evidence="2 3" key="1">
    <citation type="submission" date="2017-02" db="EMBL/GenBank/DDBJ databases">
        <authorList>
            <person name="Peterson S.W."/>
        </authorList>
    </citation>
    <scope>NUCLEOTIDE SEQUENCE [LARGE SCALE GENOMIC DNA]</scope>
    <source>
        <strain evidence="2 3">3F5N</strain>
    </source>
</reference>
<dbReference type="EMBL" id="FUIE01000034">
    <property type="protein sequence ID" value="SJM57811.1"/>
    <property type="molecule type" value="Genomic_DNA"/>
</dbReference>
<evidence type="ECO:0000256" key="1">
    <source>
        <dbReference type="SAM" id="MobiDB-lite"/>
    </source>
</evidence>
<accession>A0A1R4FPP3</accession>
<dbReference type="Proteomes" id="UP000195766">
    <property type="component" value="Unassembled WGS sequence"/>
</dbReference>
<name>A0A1R4FPP3_BREDI</name>
<protein>
    <submittedName>
        <fullName evidence="2">Uncharacterized protein</fullName>
    </submittedName>
</protein>
<feature type="region of interest" description="Disordered" evidence="1">
    <location>
        <begin position="231"/>
        <end position="256"/>
    </location>
</feature>
<evidence type="ECO:0000313" key="2">
    <source>
        <dbReference type="EMBL" id="SJM57811.1"/>
    </source>
</evidence>
<organism evidence="2 3">
    <name type="scientific">Brevundimonas diminuta 3F5N</name>
    <dbReference type="NCBI Taxonomy" id="1255603"/>
    <lineage>
        <taxon>Bacteria</taxon>
        <taxon>Pseudomonadati</taxon>
        <taxon>Pseudomonadota</taxon>
        <taxon>Alphaproteobacteria</taxon>
        <taxon>Caulobacterales</taxon>
        <taxon>Caulobacteraceae</taxon>
        <taxon>Brevundimonas</taxon>
    </lineage>
</organism>
<gene>
    <name evidence="2" type="ORF">FM111_06140</name>
</gene>
<dbReference type="AlphaFoldDB" id="A0A1R4FPP3"/>
<evidence type="ECO:0000313" key="3">
    <source>
        <dbReference type="Proteomes" id="UP000195766"/>
    </source>
</evidence>
<proteinExistence type="predicted"/>
<feature type="compositionally biased region" description="Basic and acidic residues" evidence="1">
    <location>
        <begin position="244"/>
        <end position="256"/>
    </location>
</feature>
<sequence>MHAAGFVSPQPDSHWTWRDPEDAENICEGVWAEIEEVRDLNGDGRPEAVVKADGDQCWGMNQHFVSVLHRTSEGLRSLIGFQARFANYGFHSRRGVAWPDIEIANGDETGCVGFQRWNGQTYIDGGTSDEGGICTLTSEGRAAGGGAARTQGRVGFPPIEKGYYAIGVSCAEAVADSTGVLMYLDERRVASFDGGRRIQGVEALGGDRYRFRGADLVITVASRTSFTNEYGDRHTHCPTGQMPRSDREDWGDLSHR</sequence>